<dbReference type="EMBL" id="VCLB01000001">
    <property type="protein sequence ID" value="TNB49760.1"/>
    <property type="molecule type" value="Genomic_DNA"/>
</dbReference>
<feature type="signal peptide" evidence="2">
    <location>
        <begin position="1"/>
        <end position="18"/>
    </location>
</feature>
<evidence type="ECO:0000256" key="2">
    <source>
        <dbReference type="SAM" id="SignalP"/>
    </source>
</evidence>
<dbReference type="OrthoDB" id="5689800at2"/>
<sequence>MTKTYLKLAGAVALTALAGCSGGGSSGGGIDIGPVGGGSAPPEQGDNPPVNNFAPNATGQSMTIDPGSFPVPSGNNMSSGTTEAQFTLNDDDTITAKFKRWGNTIEKTLTYYPEAGTASDGAEVFMTIRTEDGKPLLAVIDAVYDPELEGYYAYRSTEGLTENMPQNGTASYTGSIDGFATTDISSMYLDRGGFYADVDFGDSSLKGRISGWKNSVSFDGAINGSEFKSIPGTIALAAGVNSETVDIGPPGYTTTVTRPVAASTSFADQSASSVEGAFYGDAAKAMAGTYAIEGAGPAASARLLGGFVATRGEIQQ</sequence>
<keyword evidence="5" id="KW-1185">Reference proteome</keyword>
<dbReference type="RefSeq" id="WP_138746802.1">
    <property type="nucleotide sequence ID" value="NZ_VCLB01000001.1"/>
</dbReference>
<dbReference type="Pfam" id="PF01298">
    <property type="entry name" value="TbpB_B_D"/>
    <property type="match status" value="1"/>
</dbReference>
<name>A0A5C4JX01_9HYPH</name>
<reference evidence="4 5" key="2">
    <citation type="submission" date="2019-06" db="EMBL/GenBank/DDBJ databases">
        <title>Martelella lutilitoris sp. nov., isolated from a tidal mudflat.</title>
        <authorList>
            <person name="Kim Y.-J."/>
        </authorList>
    </citation>
    <scope>NUCLEOTIDE SEQUENCE [LARGE SCALE GENOMIC DNA]</scope>
    <source>
        <strain evidence="4 5">GH2-6</strain>
    </source>
</reference>
<dbReference type="PROSITE" id="PS51257">
    <property type="entry name" value="PROKAR_LIPOPROTEIN"/>
    <property type="match status" value="1"/>
</dbReference>
<reference evidence="4 5" key="1">
    <citation type="submission" date="2019-05" db="EMBL/GenBank/DDBJ databases">
        <authorList>
            <person name="Lee S.D."/>
        </authorList>
    </citation>
    <scope>NUCLEOTIDE SEQUENCE [LARGE SCALE GENOMIC DNA]</scope>
    <source>
        <strain evidence="4 5">GH2-6</strain>
    </source>
</reference>
<evidence type="ECO:0000313" key="5">
    <source>
        <dbReference type="Proteomes" id="UP000307874"/>
    </source>
</evidence>
<evidence type="ECO:0000313" key="4">
    <source>
        <dbReference type="EMBL" id="TNB49760.1"/>
    </source>
</evidence>
<proteinExistence type="predicted"/>
<feature type="region of interest" description="Disordered" evidence="1">
    <location>
        <begin position="31"/>
        <end position="64"/>
    </location>
</feature>
<accession>A0A5C4JX01</accession>
<evidence type="ECO:0000259" key="3">
    <source>
        <dbReference type="Pfam" id="PF01298"/>
    </source>
</evidence>
<dbReference type="Gene3D" id="2.40.160.90">
    <property type="match status" value="1"/>
</dbReference>
<gene>
    <name evidence="4" type="ORF">FF124_02020</name>
</gene>
<feature type="domain" description="Transferrin-binding protein B C-lobe/N-lobe beta-barrel" evidence="3">
    <location>
        <begin position="164"/>
        <end position="310"/>
    </location>
</feature>
<evidence type="ECO:0000256" key="1">
    <source>
        <dbReference type="SAM" id="MobiDB-lite"/>
    </source>
</evidence>
<feature type="compositionally biased region" description="Polar residues" evidence="1">
    <location>
        <begin position="49"/>
        <end position="63"/>
    </location>
</feature>
<feature type="chain" id="PRO_5023038365" evidence="2">
    <location>
        <begin position="19"/>
        <end position="316"/>
    </location>
</feature>
<dbReference type="InterPro" id="IPR001677">
    <property type="entry name" value="TbpB_B_D"/>
</dbReference>
<comment type="caution">
    <text evidence="4">The sequence shown here is derived from an EMBL/GenBank/DDBJ whole genome shotgun (WGS) entry which is preliminary data.</text>
</comment>
<dbReference type="InterPro" id="IPR011250">
    <property type="entry name" value="OMP/PagP_B-barrel"/>
</dbReference>
<organism evidence="4 5">
    <name type="scientific">Martelella lutilitoris</name>
    <dbReference type="NCBI Taxonomy" id="2583532"/>
    <lineage>
        <taxon>Bacteria</taxon>
        <taxon>Pseudomonadati</taxon>
        <taxon>Pseudomonadota</taxon>
        <taxon>Alphaproteobacteria</taxon>
        <taxon>Hyphomicrobiales</taxon>
        <taxon>Aurantimonadaceae</taxon>
        <taxon>Martelella</taxon>
    </lineage>
</organism>
<protein>
    <submittedName>
        <fullName evidence="4">Transferrin-binding protein-like solute binding protein</fullName>
    </submittedName>
</protein>
<dbReference type="AlphaFoldDB" id="A0A5C4JX01"/>
<keyword evidence="2" id="KW-0732">Signal</keyword>
<dbReference type="SUPFAM" id="SSF56925">
    <property type="entry name" value="OMPA-like"/>
    <property type="match status" value="1"/>
</dbReference>
<dbReference type="Proteomes" id="UP000307874">
    <property type="component" value="Unassembled WGS sequence"/>
</dbReference>